<dbReference type="EMBL" id="BAABHX010000007">
    <property type="protein sequence ID" value="GAA5098908.1"/>
    <property type="molecule type" value="Genomic_DNA"/>
</dbReference>
<accession>A0ABP9MQ11</accession>
<name>A0ABP9MQ11_9FLAO</name>
<organism evidence="2 3">
    <name type="scientific">Chryseobacterium ginsengisoli</name>
    <dbReference type="NCBI Taxonomy" id="363853"/>
    <lineage>
        <taxon>Bacteria</taxon>
        <taxon>Pseudomonadati</taxon>
        <taxon>Bacteroidota</taxon>
        <taxon>Flavobacteriia</taxon>
        <taxon>Flavobacteriales</taxon>
        <taxon>Weeksellaceae</taxon>
        <taxon>Chryseobacterium group</taxon>
        <taxon>Chryseobacterium</taxon>
    </lineage>
</organism>
<dbReference type="NCBIfam" id="TIGR01200">
    <property type="entry name" value="GLPGLI"/>
    <property type="match status" value="1"/>
</dbReference>
<reference evidence="3" key="1">
    <citation type="journal article" date="2019" name="Int. J. Syst. Evol. Microbiol.">
        <title>The Global Catalogue of Microorganisms (GCM) 10K type strain sequencing project: providing services to taxonomists for standard genome sequencing and annotation.</title>
        <authorList>
            <consortium name="The Broad Institute Genomics Platform"/>
            <consortium name="The Broad Institute Genome Sequencing Center for Infectious Disease"/>
            <person name="Wu L."/>
            <person name="Ma J."/>
        </authorList>
    </citation>
    <scope>NUCLEOTIDE SEQUENCE [LARGE SCALE GENOMIC DNA]</scope>
    <source>
        <strain evidence="3">JCM 18019</strain>
    </source>
</reference>
<dbReference type="RefSeq" id="WP_345207093.1">
    <property type="nucleotide sequence ID" value="NZ_BAABHX010000007.1"/>
</dbReference>
<sequence length="320" mass="35423">MKQKLLGFFVLFIVAMSYGQTTRYIYETAVNPDSINLVSMKTERTFLDIKGSKSLFISENKLIKDSLFASFKPEEKENNKKTEKDFSKSGGRKQMEPTFFEYFITKNIPEQKVYYYDRVGGRQIYYQEDRPVKWEITNDVEKQNGYQAQKATVNFGGRIWTAWFTKDINISDGPYKFSGLPGLIVKLEDDKGDYKFDLVKKIIIKNSFEEPISSDAKQSSRVNFHGDRIALEMEFIKNRKSMAGSNGAGMQDFNSGGGRHGGGMNGGGMGGMRGGGGHGGGRGMNGGGMGMDGGNNGFPMQSSGNINAFSGGSSNPIELK</sequence>
<dbReference type="InterPro" id="IPR005901">
    <property type="entry name" value="GLPGLI"/>
</dbReference>
<feature type="compositionally biased region" description="Gly residues" evidence="1">
    <location>
        <begin position="275"/>
        <end position="296"/>
    </location>
</feature>
<protein>
    <recommendedName>
        <fullName evidence="4">GLPGLI family protein</fullName>
    </recommendedName>
</protein>
<evidence type="ECO:0000256" key="1">
    <source>
        <dbReference type="SAM" id="MobiDB-lite"/>
    </source>
</evidence>
<comment type="caution">
    <text evidence="2">The sequence shown here is derived from an EMBL/GenBank/DDBJ whole genome shotgun (WGS) entry which is preliminary data.</text>
</comment>
<gene>
    <name evidence="2" type="ORF">GCM10023210_35560</name>
</gene>
<proteinExistence type="predicted"/>
<evidence type="ECO:0008006" key="4">
    <source>
        <dbReference type="Google" id="ProtNLM"/>
    </source>
</evidence>
<evidence type="ECO:0000313" key="2">
    <source>
        <dbReference type="EMBL" id="GAA5098908.1"/>
    </source>
</evidence>
<feature type="compositionally biased region" description="Polar residues" evidence="1">
    <location>
        <begin position="298"/>
        <end position="320"/>
    </location>
</feature>
<keyword evidence="3" id="KW-1185">Reference proteome</keyword>
<feature type="region of interest" description="Disordered" evidence="1">
    <location>
        <begin position="275"/>
        <end position="320"/>
    </location>
</feature>
<evidence type="ECO:0000313" key="3">
    <source>
        <dbReference type="Proteomes" id="UP001500353"/>
    </source>
</evidence>
<dbReference type="Proteomes" id="UP001500353">
    <property type="component" value="Unassembled WGS sequence"/>
</dbReference>
<dbReference type="Pfam" id="PF09697">
    <property type="entry name" value="Porph_ging"/>
    <property type="match status" value="1"/>
</dbReference>